<sequence>MVEDLDQIKKISIKVFNILVLGVENGIVCNELCSMQERDDKDNSISLDSKDKLLSFSWSSADSEKHNNFIKYFLEEDYHFLSINLRTETDKYNGEVLIDAVWFNEYLFIFEISNLTGYINLKAYIKSIDKELALEFINNNQTQFNHYEDREFKIGVIAWAMLALKNIARKQCKNYKFCGNKEGILEIVEEERGHLYTCGIFERGVLVSYLNSDDYENLENLIFDNILEQANLKR</sequence>
<name>A0A1Z4M2R9_9CYAN</name>
<reference evidence="1 2" key="1">
    <citation type="submission" date="2017-06" db="EMBL/GenBank/DDBJ databases">
        <title>Genome sequencing of cyanobaciteial culture collection at National Institute for Environmental Studies (NIES).</title>
        <authorList>
            <person name="Hirose Y."/>
            <person name="Shimura Y."/>
            <person name="Fujisawa T."/>
            <person name="Nakamura Y."/>
            <person name="Kawachi M."/>
        </authorList>
    </citation>
    <scope>NUCLEOTIDE SEQUENCE [LARGE SCALE GENOMIC DNA]</scope>
    <source>
        <strain evidence="1 2">NIES-267</strain>
        <plasmid evidence="2">Plasmid1 dna</plasmid>
    </source>
</reference>
<proteinExistence type="predicted"/>
<dbReference type="AlphaFoldDB" id="A0A1Z4M2R9"/>
<dbReference type="Proteomes" id="UP000218418">
    <property type="component" value="Plasmid plasmid1"/>
</dbReference>
<evidence type="ECO:0000313" key="1">
    <source>
        <dbReference type="EMBL" id="BAY87772.1"/>
    </source>
</evidence>
<geneLocation type="plasmid" evidence="2">
    <name>Plasmid1 dna</name>
</geneLocation>
<organism evidence="1 2">
    <name type="scientific">Calothrix parasitica NIES-267</name>
    <dbReference type="NCBI Taxonomy" id="1973488"/>
    <lineage>
        <taxon>Bacteria</taxon>
        <taxon>Bacillati</taxon>
        <taxon>Cyanobacteriota</taxon>
        <taxon>Cyanophyceae</taxon>
        <taxon>Nostocales</taxon>
        <taxon>Calotrichaceae</taxon>
        <taxon>Calothrix</taxon>
    </lineage>
</organism>
<dbReference type="EMBL" id="AP018228">
    <property type="protein sequence ID" value="BAY87772.1"/>
    <property type="molecule type" value="Genomic_DNA"/>
</dbReference>
<evidence type="ECO:0000313" key="2">
    <source>
        <dbReference type="Proteomes" id="UP000218418"/>
    </source>
</evidence>
<protein>
    <submittedName>
        <fullName evidence="1">Uncharacterized protein</fullName>
    </submittedName>
</protein>
<keyword evidence="2" id="KW-1185">Reference proteome</keyword>
<keyword evidence="1" id="KW-0614">Plasmid</keyword>
<accession>A0A1Z4M2R9</accession>
<gene>
    <name evidence="1" type="ORF">NIES267_72960</name>
</gene>